<organism evidence="1">
    <name type="scientific">Ligilactobacillus agilis</name>
    <dbReference type="NCBI Taxonomy" id="1601"/>
    <lineage>
        <taxon>Bacteria</taxon>
        <taxon>Bacillati</taxon>
        <taxon>Bacillota</taxon>
        <taxon>Bacilli</taxon>
        <taxon>Lactobacillales</taxon>
        <taxon>Lactobacillaceae</taxon>
        <taxon>Ligilactobacillus</taxon>
    </lineage>
</organism>
<name>A0A6F9XVJ8_9LACO</name>
<accession>A0A6F9XVJ8</accession>
<protein>
    <submittedName>
        <fullName evidence="1">Uncharacterized protein</fullName>
    </submittedName>
</protein>
<dbReference type="AlphaFoldDB" id="A0A6F9XVJ8"/>
<comment type="caution">
    <text evidence="1">The sequence shown here is derived from an EMBL/GenBank/DDBJ whole genome shotgun (WGS) entry which is preliminary data.</text>
</comment>
<evidence type="ECO:0000313" key="1">
    <source>
        <dbReference type="EMBL" id="GET09303.1"/>
    </source>
</evidence>
<gene>
    <name evidence="1" type="ORF">SY111_19270</name>
</gene>
<dbReference type="Proteomes" id="UP000494178">
    <property type="component" value="Unassembled WGS sequence"/>
</dbReference>
<dbReference type="EMBL" id="BLAN01000128">
    <property type="protein sequence ID" value="GET09303.1"/>
    <property type="molecule type" value="Genomic_DNA"/>
</dbReference>
<reference evidence="1" key="1">
    <citation type="submission" date="2019-10" db="EMBL/GenBank/DDBJ databases">
        <title>Lactobacillus agilis SY111 Whole Genome Sequencing Project.</title>
        <authorList>
            <person name="Suzuki S."/>
            <person name="Endo A."/>
            <person name="Maeno S."/>
            <person name="Shiwa Y."/>
            <person name="Matsutani M."/>
            <person name="Kajikawa A."/>
        </authorList>
    </citation>
    <scope>NUCLEOTIDE SEQUENCE</scope>
    <source>
        <strain evidence="1">SY111</strain>
    </source>
</reference>
<proteinExistence type="predicted"/>
<sequence>MCNGSIFKVFRKEVNMNLDDYKLLKLESKNGAKIPLFPWYIKKNGLLN</sequence>